<feature type="region of interest" description="Disordered" evidence="1">
    <location>
        <begin position="1"/>
        <end position="58"/>
    </location>
</feature>
<dbReference type="Proteomes" id="UP000748025">
    <property type="component" value="Unassembled WGS sequence"/>
</dbReference>
<accession>A0A9P7NGH2</accession>
<feature type="compositionally biased region" description="Basic and acidic residues" evidence="1">
    <location>
        <begin position="15"/>
        <end position="24"/>
    </location>
</feature>
<dbReference type="EMBL" id="SRPW01000404">
    <property type="protein sequence ID" value="KAG6014950.1"/>
    <property type="molecule type" value="Genomic_DNA"/>
</dbReference>
<evidence type="ECO:0000256" key="1">
    <source>
        <dbReference type="SAM" id="MobiDB-lite"/>
    </source>
</evidence>
<keyword evidence="3" id="KW-1185">Reference proteome</keyword>
<name>A0A9P7NGH2_9HYPO</name>
<organism evidence="2 3">
    <name type="scientific">Claviceps pusilla</name>
    <dbReference type="NCBI Taxonomy" id="123648"/>
    <lineage>
        <taxon>Eukaryota</taxon>
        <taxon>Fungi</taxon>
        <taxon>Dikarya</taxon>
        <taxon>Ascomycota</taxon>
        <taxon>Pezizomycotina</taxon>
        <taxon>Sordariomycetes</taxon>
        <taxon>Hypocreomycetidae</taxon>
        <taxon>Hypocreales</taxon>
        <taxon>Clavicipitaceae</taxon>
        <taxon>Claviceps</taxon>
    </lineage>
</organism>
<evidence type="ECO:0000313" key="2">
    <source>
        <dbReference type="EMBL" id="KAG6014950.1"/>
    </source>
</evidence>
<comment type="caution">
    <text evidence="2">The sequence shown here is derived from an EMBL/GenBank/DDBJ whole genome shotgun (WGS) entry which is preliminary data.</text>
</comment>
<proteinExistence type="predicted"/>
<gene>
    <name evidence="2" type="ORF">E4U43_005985</name>
</gene>
<sequence>MSPSSLSLRMVGMRSNERANEEASKNGPLTTQQTTREDAEGSNQQRPCSHILPVGIAA</sequence>
<dbReference type="AlphaFoldDB" id="A0A9P7NGH2"/>
<evidence type="ECO:0000313" key="3">
    <source>
        <dbReference type="Proteomes" id="UP000748025"/>
    </source>
</evidence>
<reference evidence="2" key="1">
    <citation type="journal article" date="2020" name="bioRxiv">
        <title>Whole genome comparisons of ergot fungi reveals the divergence and evolution of species within the genus Claviceps are the result of varying mechanisms driving genome evolution and host range expansion.</title>
        <authorList>
            <person name="Wyka S.A."/>
            <person name="Mondo S.J."/>
            <person name="Liu M."/>
            <person name="Dettman J."/>
            <person name="Nalam V."/>
            <person name="Broders K.D."/>
        </authorList>
    </citation>
    <scope>NUCLEOTIDE SEQUENCE</scope>
    <source>
        <strain evidence="2">CCC 602</strain>
    </source>
</reference>
<protein>
    <submittedName>
        <fullName evidence="2">Uncharacterized protein</fullName>
    </submittedName>
</protein>